<evidence type="ECO:0000256" key="1">
    <source>
        <dbReference type="SAM" id="MobiDB-lite"/>
    </source>
</evidence>
<sequence>VVGAQGLQWFVRSIWKKIRCHFVLESKRTWCHVTVRRGVCSGPWDVVCFIEHLCVSNLVKLLMILLGICQCIGRSFCKMCWVACETYWFALEDITCFLWQKLKNTKRVNHQRRHRFQDVELGYSSSDESDFSDNYHHLNLVRERRKDQLRGSLYPSTRHSSHSHNHHHVRLKTREVSVHVKGGSQRSKSLRHLQLSKLSSEMKVEDSKQRSSRRRANTEISFISSDRPSIERLSPTVYDFTDSGRTSRLSTSSDQSFQSIHLDAKFSDLSFLHDISSFSQESGRTSCSWSSQNLVKTFSS</sequence>
<evidence type="ECO:0000313" key="2">
    <source>
        <dbReference type="EMBL" id="KAK7837947.1"/>
    </source>
</evidence>
<name>A0AAW0KF33_QUESU</name>
<reference evidence="2 3" key="1">
    <citation type="journal article" date="2018" name="Sci. Data">
        <title>The draft genome sequence of cork oak.</title>
        <authorList>
            <person name="Ramos A.M."/>
            <person name="Usie A."/>
            <person name="Barbosa P."/>
            <person name="Barros P.M."/>
            <person name="Capote T."/>
            <person name="Chaves I."/>
            <person name="Simoes F."/>
            <person name="Abreu I."/>
            <person name="Carrasquinho I."/>
            <person name="Faro C."/>
            <person name="Guimaraes J.B."/>
            <person name="Mendonca D."/>
            <person name="Nobrega F."/>
            <person name="Rodrigues L."/>
            <person name="Saibo N.J.M."/>
            <person name="Varela M.C."/>
            <person name="Egas C."/>
            <person name="Matos J."/>
            <person name="Miguel C.M."/>
            <person name="Oliveira M.M."/>
            <person name="Ricardo C.P."/>
            <person name="Goncalves S."/>
        </authorList>
    </citation>
    <scope>NUCLEOTIDE SEQUENCE [LARGE SCALE GENOMIC DNA]</scope>
    <source>
        <strain evidence="3">cv. HL8</strain>
    </source>
</reference>
<dbReference type="AlphaFoldDB" id="A0AAW0KF33"/>
<proteinExistence type="predicted"/>
<dbReference type="Proteomes" id="UP000237347">
    <property type="component" value="Unassembled WGS sequence"/>
</dbReference>
<dbReference type="PANTHER" id="PTHR35278">
    <property type="entry name" value="TRANSMEMBRANE PROTEIN-RELATED"/>
    <property type="match status" value="1"/>
</dbReference>
<dbReference type="PANTHER" id="PTHR35278:SF4">
    <property type="entry name" value="TRANSMEMBRANE PROTEIN"/>
    <property type="match status" value="1"/>
</dbReference>
<gene>
    <name evidence="2" type="ORF">CFP56_020575</name>
</gene>
<dbReference type="EMBL" id="PKMF04000317">
    <property type="protein sequence ID" value="KAK7837947.1"/>
    <property type="molecule type" value="Genomic_DNA"/>
</dbReference>
<feature type="non-terminal residue" evidence="2">
    <location>
        <position position="1"/>
    </location>
</feature>
<feature type="region of interest" description="Disordered" evidence="1">
    <location>
        <begin position="199"/>
        <end position="221"/>
    </location>
</feature>
<accession>A0AAW0KF33</accession>
<feature type="compositionally biased region" description="Basic and acidic residues" evidence="1">
    <location>
        <begin position="200"/>
        <end position="209"/>
    </location>
</feature>
<keyword evidence="3" id="KW-1185">Reference proteome</keyword>
<organism evidence="2 3">
    <name type="scientific">Quercus suber</name>
    <name type="common">Cork oak</name>
    <dbReference type="NCBI Taxonomy" id="58331"/>
    <lineage>
        <taxon>Eukaryota</taxon>
        <taxon>Viridiplantae</taxon>
        <taxon>Streptophyta</taxon>
        <taxon>Embryophyta</taxon>
        <taxon>Tracheophyta</taxon>
        <taxon>Spermatophyta</taxon>
        <taxon>Magnoliopsida</taxon>
        <taxon>eudicotyledons</taxon>
        <taxon>Gunneridae</taxon>
        <taxon>Pentapetalae</taxon>
        <taxon>rosids</taxon>
        <taxon>fabids</taxon>
        <taxon>Fagales</taxon>
        <taxon>Fagaceae</taxon>
        <taxon>Quercus</taxon>
    </lineage>
</organism>
<comment type="caution">
    <text evidence="2">The sequence shown here is derived from an EMBL/GenBank/DDBJ whole genome shotgun (WGS) entry which is preliminary data.</text>
</comment>
<protein>
    <submittedName>
        <fullName evidence="2">Uncharacterized protein</fullName>
    </submittedName>
</protein>
<evidence type="ECO:0000313" key="3">
    <source>
        <dbReference type="Proteomes" id="UP000237347"/>
    </source>
</evidence>